<protein>
    <submittedName>
        <fullName evidence="4">Outer membrane beta-barrel protein</fullName>
    </submittedName>
</protein>
<dbReference type="AlphaFoldDB" id="A0A7D7LPU1"/>
<dbReference type="EMBL" id="JACEUX010000001">
    <property type="protein sequence ID" value="MBA5246006.1"/>
    <property type="molecule type" value="Genomic_DNA"/>
</dbReference>
<dbReference type="KEGG" id="cbau:H1R16_00895"/>
<evidence type="ECO:0000256" key="1">
    <source>
        <dbReference type="ARBA" id="ARBA00022729"/>
    </source>
</evidence>
<evidence type="ECO:0000313" key="4">
    <source>
        <dbReference type="EMBL" id="QMS98600.1"/>
    </source>
</evidence>
<sequence>MKKLLLCAVVVVSASVSGQRAQKGDLQLNAGLAFPHRYADNVGLYAGLDYGIHNDITLGVEARFGAKDYGYGVDGRWFGLGFNGNYHFNRIMQIPNNFDFYAGATIGFNTFDYDHPGDKDWREPHRSEAGLSAQVGGRYFFTNNFGLNAEANVGNVFNGGKFGITYKF</sequence>
<accession>A0A7D7LPU1</accession>
<dbReference type="SUPFAM" id="SSF56925">
    <property type="entry name" value="OMPA-like"/>
    <property type="match status" value="1"/>
</dbReference>
<dbReference type="RefSeq" id="WP_181886113.1">
    <property type="nucleotide sequence ID" value="NZ_CP059472.1"/>
</dbReference>
<proteinExistence type="predicted"/>
<dbReference type="EMBL" id="CP059472">
    <property type="protein sequence ID" value="QMS98600.1"/>
    <property type="molecule type" value="Genomic_DNA"/>
</dbReference>
<dbReference type="InterPro" id="IPR027385">
    <property type="entry name" value="Beta-barrel_OMP"/>
</dbReference>
<evidence type="ECO:0000313" key="3">
    <source>
        <dbReference type="EMBL" id="MBA5246006.1"/>
    </source>
</evidence>
<evidence type="ECO:0000313" key="5">
    <source>
        <dbReference type="Proteomes" id="UP000515349"/>
    </source>
</evidence>
<dbReference type="Proteomes" id="UP000515349">
    <property type="component" value="Chromosome"/>
</dbReference>
<dbReference type="Gene3D" id="2.40.160.20">
    <property type="match status" value="1"/>
</dbReference>
<keyword evidence="6" id="KW-1185">Reference proteome</keyword>
<dbReference type="InterPro" id="IPR011250">
    <property type="entry name" value="OMP/PagP_B-barrel"/>
</dbReference>
<reference evidence="3" key="4">
    <citation type="submission" date="2020-07" db="EMBL/GenBank/DDBJ databases">
        <authorList>
            <person name="Yang C."/>
        </authorList>
    </citation>
    <scope>NUCLEOTIDE SEQUENCE</scope>
    <source>
        <strain evidence="3">Cx-624</strain>
    </source>
</reference>
<feature type="domain" description="Outer membrane protein beta-barrel" evidence="2">
    <location>
        <begin position="5"/>
        <end position="157"/>
    </location>
</feature>
<reference evidence="6" key="3">
    <citation type="submission" date="2020-07" db="EMBL/GenBank/DDBJ databases">
        <title>Flavobacterium sp. xlx-214.</title>
        <authorList>
            <person name="Yang C."/>
        </authorList>
    </citation>
    <scope>NUCLEOTIDE SEQUENCE [LARGE SCALE GENOMIC DNA]</scope>
    <source>
        <strain evidence="6">CX-624</strain>
    </source>
</reference>
<keyword evidence="1" id="KW-0732">Signal</keyword>
<reference evidence="5" key="2">
    <citation type="submission" date="2020-07" db="EMBL/GenBank/DDBJ databases">
        <title>Chryseobacterium sp.cx-624.</title>
        <authorList>
            <person name="Yang C."/>
        </authorList>
    </citation>
    <scope>NUCLEOTIDE SEQUENCE [LARGE SCALE GENOMIC DNA]</scope>
    <source>
        <strain evidence="5">cx-624</strain>
    </source>
</reference>
<gene>
    <name evidence="4" type="ORF">H1R16_00895</name>
    <name evidence="3" type="ORF">H2507_02375</name>
</gene>
<dbReference type="Pfam" id="PF13505">
    <property type="entry name" value="OMP_b-brl"/>
    <property type="match status" value="1"/>
</dbReference>
<evidence type="ECO:0000259" key="2">
    <source>
        <dbReference type="Pfam" id="PF13505"/>
    </source>
</evidence>
<organism evidence="4 5">
    <name type="scientific">Marnyiella aurantia</name>
    <dbReference type="NCBI Taxonomy" id="2758037"/>
    <lineage>
        <taxon>Bacteria</taxon>
        <taxon>Pseudomonadati</taxon>
        <taxon>Bacteroidota</taxon>
        <taxon>Flavobacteriia</taxon>
        <taxon>Flavobacteriales</taxon>
        <taxon>Weeksellaceae</taxon>
        <taxon>Marnyiella</taxon>
    </lineage>
</organism>
<evidence type="ECO:0000313" key="6">
    <source>
        <dbReference type="Proteomes" id="UP000539710"/>
    </source>
</evidence>
<name>A0A7D7LPU1_9FLAO</name>
<reference evidence="4" key="1">
    <citation type="submission" date="2020-07" db="EMBL/GenBank/DDBJ databases">
        <title>Chryseobacterium sp. CX-624.</title>
        <authorList>
            <person name="Yang C."/>
        </authorList>
    </citation>
    <scope>NUCLEOTIDE SEQUENCE</scope>
    <source>
        <strain evidence="4">CX-624</strain>
    </source>
</reference>
<dbReference type="Proteomes" id="UP000539710">
    <property type="component" value="Unassembled WGS sequence"/>
</dbReference>